<evidence type="ECO:0000256" key="1">
    <source>
        <dbReference type="SAM" id="Coils"/>
    </source>
</evidence>
<evidence type="ECO:0000313" key="3">
    <source>
        <dbReference type="Proteomes" id="UP000282613"/>
    </source>
</evidence>
<name>A0A0R3VXM3_TAEAS</name>
<organism evidence="4">
    <name type="scientific">Taenia asiatica</name>
    <name type="common">Asian tapeworm</name>
    <dbReference type="NCBI Taxonomy" id="60517"/>
    <lineage>
        <taxon>Eukaryota</taxon>
        <taxon>Metazoa</taxon>
        <taxon>Spiralia</taxon>
        <taxon>Lophotrochozoa</taxon>
        <taxon>Platyhelminthes</taxon>
        <taxon>Cestoda</taxon>
        <taxon>Eucestoda</taxon>
        <taxon>Cyclophyllidea</taxon>
        <taxon>Taeniidae</taxon>
        <taxon>Taenia</taxon>
    </lineage>
</organism>
<evidence type="ECO:0000313" key="2">
    <source>
        <dbReference type="EMBL" id="VDK24482.1"/>
    </source>
</evidence>
<proteinExistence type="predicted"/>
<reference evidence="4" key="1">
    <citation type="submission" date="2017-02" db="UniProtKB">
        <authorList>
            <consortium name="WormBaseParasite"/>
        </authorList>
    </citation>
    <scope>IDENTIFICATION</scope>
</reference>
<gene>
    <name evidence="2" type="ORF">TASK_LOCUS2168</name>
</gene>
<dbReference type="AlphaFoldDB" id="A0A0R3VXM3"/>
<dbReference type="WBParaSite" id="TASK_0000216701-mRNA-1">
    <property type="protein sequence ID" value="TASK_0000216701-mRNA-1"/>
    <property type="gene ID" value="TASK_0000216701"/>
</dbReference>
<keyword evidence="1" id="KW-0175">Coiled coil</keyword>
<feature type="coiled-coil region" evidence="1">
    <location>
        <begin position="219"/>
        <end position="246"/>
    </location>
</feature>
<keyword evidence="3" id="KW-1185">Reference proteome</keyword>
<dbReference type="Proteomes" id="UP000282613">
    <property type="component" value="Unassembled WGS sequence"/>
</dbReference>
<sequence>MDSCLRRLRYDLPAEFLEKDGGSTEEKDALNAYVERLKVSNSPDLDGEKNSKDGIIDALENYLAEQRNAKSKALDADKAKQQMDALIQSIANISIKVAMLEDTHCSLDRTAALRGAMAKQMPVENILREVTSLIKEEKHPQTQLEMPTESSDQLNKIIRCQASKIVSLNKTTNNLRTVRTALQNRHVDISSAFSSLRQDVATAAAEIKASLSRTFNKALTKVEASEQILQNKLEDLNLDMERLKDFLPSVNKVLLALDDKETYFESIVGFWRAVSDGTEMAHATEEAFLHLKMKKYVVSKEEVAQLSDTLNNFDLVLPEEKADRGG</sequence>
<evidence type="ECO:0000313" key="4">
    <source>
        <dbReference type="WBParaSite" id="TASK_0000216701-mRNA-1"/>
    </source>
</evidence>
<protein>
    <submittedName>
        <fullName evidence="4">Dynactin subunit 2</fullName>
    </submittedName>
</protein>
<reference evidence="2 3" key="2">
    <citation type="submission" date="2018-11" db="EMBL/GenBank/DDBJ databases">
        <authorList>
            <consortium name="Pathogen Informatics"/>
        </authorList>
    </citation>
    <scope>NUCLEOTIDE SEQUENCE [LARGE SCALE GENOMIC DNA]</scope>
</reference>
<dbReference type="EMBL" id="UYRS01001129">
    <property type="protein sequence ID" value="VDK24482.1"/>
    <property type="molecule type" value="Genomic_DNA"/>
</dbReference>
<accession>A0A0R3VXM3</accession>